<dbReference type="Proteomes" id="UP001281761">
    <property type="component" value="Unassembled WGS sequence"/>
</dbReference>
<feature type="region of interest" description="Disordered" evidence="1">
    <location>
        <begin position="626"/>
        <end position="681"/>
    </location>
</feature>
<gene>
    <name evidence="2" type="ORF">BLNAU_19766</name>
</gene>
<proteinExistence type="predicted"/>
<feature type="compositionally biased region" description="Basic and acidic residues" evidence="1">
    <location>
        <begin position="26"/>
        <end position="69"/>
    </location>
</feature>
<keyword evidence="3" id="KW-1185">Reference proteome</keyword>
<comment type="caution">
    <text evidence="2">The sequence shown here is derived from an EMBL/GenBank/DDBJ whole genome shotgun (WGS) entry which is preliminary data.</text>
</comment>
<feature type="compositionally biased region" description="Polar residues" evidence="1">
    <location>
        <begin position="659"/>
        <end position="668"/>
    </location>
</feature>
<protein>
    <submittedName>
        <fullName evidence="2">Uncharacterized protein</fullName>
    </submittedName>
</protein>
<organism evidence="2 3">
    <name type="scientific">Blattamonas nauphoetae</name>
    <dbReference type="NCBI Taxonomy" id="2049346"/>
    <lineage>
        <taxon>Eukaryota</taxon>
        <taxon>Metamonada</taxon>
        <taxon>Preaxostyla</taxon>
        <taxon>Oxymonadida</taxon>
        <taxon>Blattamonas</taxon>
    </lineage>
</organism>
<accession>A0ABQ9X0M2</accession>
<sequence>MRKRTKTDGAKMECARTMRGMGDIAGSREDGKEWDANDGEKDPRIEYGKEEESKEDEKETERREREEQIPDIRSVMMSTISHNPEVPQIAQTVEGVLCKFGKAGGERQQINTTFELKLMLKRILVESGQVLLKENESPIFTTSLLLALILQMSNMKNTIFNFSLMYKGVFFIERELDLTDLERDRANRRRFRDEFDEKFPLPVSSVQHVHQTVQPQVPQPLIDGCLHIDLKSPQASLFAHLSNTKKVKSVTLSVEMTLRKKTFSLLPQHFLPVSDELCCAPPDSPVFWLPDAQAMISLDMIGGDNSVRITVVCGDATKDLNWRVGSVLWREGASGLPCHEWADRRTRDGGFGVGLVRSSAGWSASGWEGRGAFDACFGHSPLTRRVMVSNRLLSESSLTFTHNGPPLSLSTHLISLDLSPLSLSLFNKHLNSRLFSSRFTAHTNRSVDEYDHTHRSLRNPIGQCLGTVEFAHVDLINANTRAFIPFTLSASFFSLERLLREQLPQLGNICWFGDDQPSSASTVSDAISDDGSHFIFSTFDYVIWCTLGRKDTEYEFLPAIAPPSSDPTFCGVVVTSRQSNSPCLDWWNTNGVRLVDTLRQSPRARMVAHSRVHARLATFSSAPRFSHTKTTTTKTKTRFTQPYFTPRDSMQASEGDASALQNSGSQLEQGRDEQANQCKQQTKGKLFDVKEEEQWNKDRCLMEGVAMGRSRIQPLTPVKIEERKRIKGNRLSSNFHPDQEQFRSRRSQDTVAIHYCLHLTKDPSKTTRNNLLRFIFLMNCSDLDVHNVMSRSSSQKSPFHRTCTAAGTIEI</sequence>
<evidence type="ECO:0000313" key="3">
    <source>
        <dbReference type="Proteomes" id="UP001281761"/>
    </source>
</evidence>
<reference evidence="2 3" key="1">
    <citation type="journal article" date="2022" name="bioRxiv">
        <title>Genomics of Preaxostyla Flagellates Illuminates Evolutionary Transitions and the Path Towards Mitochondrial Loss.</title>
        <authorList>
            <person name="Novak L.V.F."/>
            <person name="Treitli S.C."/>
            <person name="Pyrih J."/>
            <person name="Halakuc P."/>
            <person name="Pipaliya S.V."/>
            <person name="Vacek V."/>
            <person name="Brzon O."/>
            <person name="Soukal P."/>
            <person name="Eme L."/>
            <person name="Dacks J.B."/>
            <person name="Karnkowska A."/>
            <person name="Elias M."/>
            <person name="Hampl V."/>
        </authorList>
    </citation>
    <scope>NUCLEOTIDE SEQUENCE [LARGE SCALE GENOMIC DNA]</scope>
    <source>
        <strain evidence="2">NAU3</strain>
        <tissue evidence="2">Gut</tissue>
    </source>
</reference>
<evidence type="ECO:0000313" key="2">
    <source>
        <dbReference type="EMBL" id="KAK2945323.1"/>
    </source>
</evidence>
<evidence type="ECO:0000256" key="1">
    <source>
        <dbReference type="SAM" id="MobiDB-lite"/>
    </source>
</evidence>
<dbReference type="EMBL" id="JARBJD010000265">
    <property type="protein sequence ID" value="KAK2945323.1"/>
    <property type="molecule type" value="Genomic_DNA"/>
</dbReference>
<feature type="compositionally biased region" description="Polar residues" evidence="1">
    <location>
        <begin position="638"/>
        <end position="652"/>
    </location>
</feature>
<name>A0ABQ9X0M2_9EUKA</name>
<feature type="region of interest" description="Disordered" evidence="1">
    <location>
        <begin position="1"/>
        <end position="69"/>
    </location>
</feature>
<feature type="compositionally biased region" description="Basic and acidic residues" evidence="1">
    <location>
        <begin position="1"/>
        <end position="16"/>
    </location>
</feature>